<evidence type="ECO:0000313" key="2">
    <source>
        <dbReference type="EMBL" id="CAI5741705.1"/>
    </source>
</evidence>
<dbReference type="EMBL" id="CANTFL010001451">
    <property type="protein sequence ID" value="CAI5741705.1"/>
    <property type="molecule type" value="Genomic_DNA"/>
</dbReference>
<name>A0AAV0V1B6_HYABA</name>
<dbReference type="InterPro" id="IPR032048">
    <property type="entry name" value="TGase_elicitor"/>
</dbReference>
<feature type="chain" id="PRO_5043729241" description="Transglutaminase elicitor" evidence="1">
    <location>
        <begin position="27"/>
        <end position="542"/>
    </location>
</feature>
<sequence length="542" mass="59402">MVYTPSAYLVTAVVALLVAKMQQTAATSMFYDPEMATNATDEMGSKFPARGTEMLVQDLVYTVEVDPTLPDITSISSVPVQYPELLGKASTGPVEPVSTKVGTGVLFRPLPSLDANHDGYIDDILSAPEGLPAVVAATPLSDLMHDTANASDCATGWKEVEAVDVLSEKRRLEAPTNSRSLVRLAEHFGKPMVTKLADLPSEGTKTSAPWPGPYWPTYQDSINVIVKRKELSPAEKFAKAFGLNVLSFLDIISADNGVDGTISKVKCDTDVFCSSTYGPNVVCARRAPTTQGFCIAKWNGICHAWAPAAIMEEEPRCPVTHNGVKFTPVDIKALMTTFYDGSRVPMVYIGTRYYSEPDSKDEYGRHTNAAYRDLNPAMFHIAAANILGIFHESFVADVTAGREVWNQPVRGFKVYEQTNMTLAEAAQTFYGLEKYPWNAAAKSIVYIKMRLSWVSESYEDGGLVSSGRIDSHTKGEYYTYLLEMDDNGIIIGGEWVYESHDTHPDFLWFPRSKPAADAVASTGLKYSDVSMLLEESIACLES</sequence>
<dbReference type="AlphaFoldDB" id="A0AAV0V1B6"/>
<proteinExistence type="predicted"/>
<organism evidence="2 3">
    <name type="scientific">Hyaloperonospora brassicae</name>
    <name type="common">Brassica downy mildew</name>
    <name type="synonym">Peronospora brassicae</name>
    <dbReference type="NCBI Taxonomy" id="162125"/>
    <lineage>
        <taxon>Eukaryota</taxon>
        <taxon>Sar</taxon>
        <taxon>Stramenopiles</taxon>
        <taxon>Oomycota</taxon>
        <taxon>Peronosporomycetes</taxon>
        <taxon>Peronosporales</taxon>
        <taxon>Peronosporaceae</taxon>
        <taxon>Hyaloperonospora</taxon>
    </lineage>
</organism>
<dbReference type="Proteomes" id="UP001162031">
    <property type="component" value="Unassembled WGS sequence"/>
</dbReference>
<evidence type="ECO:0008006" key="4">
    <source>
        <dbReference type="Google" id="ProtNLM"/>
    </source>
</evidence>
<dbReference type="Pfam" id="PF16683">
    <property type="entry name" value="TGase_elicitor"/>
    <property type="match status" value="1"/>
</dbReference>
<dbReference type="GO" id="GO:0016755">
    <property type="term" value="F:aminoacyltransferase activity"/>
    <property type="evidence" value="ECO:0007669"/>
    <property type="project" value="InterPro"/>
</dbReference>
<evidence type="ECO:0000313" key="3">
    <source>
        <dbReference type="Proteomes" id="UP001162031"/>
    </source>
</evidence>
<protein>
    <recommendedName>
        <fullName evidence="4">Transglutaminase elicitor</fullName>
    </recommendedName>
</protein>
<evidence type="ECO:0000256" key="1">
    <source>
        <dbReference type="SAM" id="SignalP"/>
    </source>
</evidence>
<keyword evidence="1" id="KW-0732">Signal</keyword>
<feature type="signal peptide" evidence="1">
    <location>
        <begin position="1"/>
        <end position="26"/>
    </location>
</feature>
<dbReference type="Gene3D" id="3.30.40.240">
    <property type="entry name" value="Transglutaminase elicitor, body domain"/>
    <property type="match status" value="1"/>
</dbReference>
<keyword evidence="3" id="KW-1185">Reference proteome</keyword>
<reference evidence="2" key="1">
    <citation type="submission" date="2022-12" db="EMBL/GenBank/DDBJ databases">
        <authorList>
            <person name="Webb A."/>
        </authorList>
    </citation>
    <scope>NUCLEOTIDE SEQUENCE</scope>
    <source>
        <strain evidence="2">Hp1</strain>
    </source>
</reference>
<gene>
    <name evidence="2" type="ORF">HBR001_LOCUS8610</name>
</gene>
<comment type="caution">
    <text evidence="2">The sequence shown here is derived from an EMBL/GenBank/DDBJ whole genome shotgun (WGS) entry which is preliminary data.</text>
</comment>
<accession>A0AAV0V1B6</accession>